<evidence type="ECO:0000256" key="2">
    <source>
        <dbReference type="ARBA" id="ARBA00007236"/>
    </source>
</evidence>
<keyword evidence="4 6" id="KW-0732">Signal</keyword>
<sequence length="249" mass="28642">MQLITPLVSLLVVAFAHAQNPQHQPQQPGSSKPAFIFLKSLKTSQRQLPSEPETKEIEAGIMRSGSGSRSDPTNESGLPNTEEELLDEMTHESMEQELPKTTSIQNPSRYHHSEESEPESEENHELVMDTLHAEVARANPNFLLPTKRRSRADCPPEVLGRDDELWWACRQRQTWRHLGENFYPSQLWETVCEEGRCFHDHYNCTPIAYTLLVLRSCNHGCQDQRVPFPLRSRWQWQSINVTVGCQCVR</sequence>
<evidence type="ECO:0000256" key="1">
    <source>
        <dbReference type="ARBA" id="ARBA00004613"/>
    </source>
</evidence>
<evidence type="ECO:0000313" key="8">
    <source>
        <dbReference type="Proteomes" id="UP001519460"/>
    </source>
</evidence>
<feature type="signal peptide" evidence="6">
    <location>
        <begin position="1"/>
        <end position="18"/>
    </location>
</feature>
<evidence type="ECO:0000256" key="3">
    <source>
        <dbReference type="ARBA" id="ARBA00022525"/>
    </source>
</evidence>
<name>A0ABD0LJN3_9CAEN</name>
<dbReference type="AlphaFoldDB" id="A0ABD0LJN3"/>
<feature type="compositionally biased region" description="Polar residues" evidence="5">
    <location>
        <begin position="65"/>
        <end position="79"/>
    </location>
</feature>
<feature type="compositionally biased region" description="Polar residues" evidence="5">
    <location>
        <begin position="99"/>
        <end position="108"/>
    </location>
</feature>
<comment type="caution">
    <text evidence="7">The sequence shown here is derived from an EMBL/GenBank/DDBJ whole genome shotgun (WGS) entry which is preliminary data.</text>
</comment>
<feature type="region of interest" description="Disordered" evidence="5">
    <location>
        <begin position="40"/>
        <end position="124"/>
    </location>
</feature>
<proteinExistence type="inferred from homology"/>
<organism evidence="7 8">
    <name type="scientific">Batillaria attramentaria</name>
    <dbReference type="NCBI Taxonomy" id="370345"/>
    <lineage>
        <taxon>Eukaryota</taxon>
        <taxon>Metazoa</taxon>
        <taxon>Spiralia</taxon>
        <taxon>Lophotrochozoa</taxon>
        <taxon>Mollusca</taxon>
        <taxon>Gastropoda</taxon>
        <taxon>Caenogastropoda</taxon>
        <taxon>Sorbeoconcha</taxon>
        <taxon>Cerithioidea</taxon>
        <taxon>Batillariidae</taxon>
        <taxon>Batillaria</taxon>
    </lineage>
</organism>
<dbReference type="InterPro" id="IPR029034">
    <property type="entry name" value="Cystine-knot_cytokine"/>
</dbReference>
<dbReference type="InterPro" id="IPR052876">
    <property type="entry name" value="Insect_Hormone_Regulators"/>
</dbReference>
<dbReference type="PANTHER" id="PTHR39940">
    <property type="entry name" value="PROTHORACICOTROPIC HORMONE, ISOFORM F"/>
    <property type="match status" value="1"/>
</dbReference>
<dbReference type="SUPFAM" id="SSF57501">
    <property type="entry name" value="Cystine-knot cytokines"/>
    <property type="match status" value="1"/>
</dbReference>
<dbReference type="PANTHER" id="PTHR39940:SF1">
    <property type="entry name" value="PROTHORACICOTROPIC HORMONE, ISOFORM F"/>
    <property type="match status" value="1"/>
</dbReference>
<reference evidence="7 8" key="1">
    <citation type="journal article" date="2023" name="Sci. Data">
        <title>Genome assembly of the Korean intertidal mud-creeper Batillaria attramentaria.</title>
        <authorList>
            <person name="Patra A.K."/>
            <person name="Ho P.T."/>
            <person name="Jun S."/>
            <person name="Lee S.J."/>
            <person name="Kim Y."/>
            <person name="Won Y.J."/>
        </authorList>
    </citation>
    <scope>NUCLEOTIDE SEQUENCE [LARGE SCALE GENOMIC DNA]</scope>
    <source>
        <strain evidence="7">Wonlab-2016</strain>
    </source>
</reference>
<evidence type="ECO:0000256" key="5">
    <source>
        <dbReference type="SAM" id="MobiDB-lite"/>
    </source>
</evidence>
<keyword evidence="8" id="KW-1185">Reference proteome</keyword>
<protein>
    <submittedName>
        <fullName evidence="7">Uncharacterized protein</fullName>
    </submittedName>
</protein>
<dbReference type="InterPro" id="IPR010345">
    <property type="entry name" value="IL-17_fam"/>
</dbReference>
<dbReference type="Gene3D" id="2.10.90.10">
    <property type="entry name" value="Cystine-knot cytokines"/>
    <property type="match status" value="1"/>
</dbReference>
<keyword evidence="3" id="KW-0964">Secreted</keyword>
<comment type="similarity">
    <text evidence="2">Belongs to the IL-17 family.</text>
</comment>
<comment type="subcellular location">
    <subcellularLocation>
        <location evidence="1">Secreted</location>
    </subcellularLocation>
</comment>
<feature type="chain" id="PRO_5044820219" evidence="6">
    <location>
        <begin position="19"/>
        <end position="249"/>
    </location>
</feature>
<dbReference type="Pfam" id="PF06083">
    <property type="entry name" value="IL17"/>
    <property type="match status" value="1"/>
</dbReference>
<feature type="compositionally biased region" description="Basic and acidic residues" evidence="5">
    <location>
        <begin position="111"/>
        <end position="124"/>
    </location>
</feature>
<evidence type="ECO:0000256" key="6">
    <source>
        <dbReference type="SAM" id="SignalP"/>
    </source>
</evidence>
<dbReference type="EMBL" id="JACVVK020000042">
    <property type="protein sequence ID" value="KAK7499724.1"/>
    <property type="molecule type" value="Genomic_DNA"/>
</dbReference>
<dbReference type="GO" id="GO:0005576">
    <property type="term" value="C:extracellular region"/>
    <property type="evidence" value="ECO:0007669"/>
    <property type="project" value="UniProtKB-SubCell"/>
</dbReference>
<gene>
    <name evidence="7" type="ORF">BaRGS_00009065</name>
</gene>
<evidence type="ECO:0000313" key="7">
    <source>
        <dbReference type="EMBL" id="KAK7499724.1"/>
    </source>
</evidence>
<feature type="compositionally biased region" description="Basic and acidic residues" evidence="5">
    <location>
        <begin position="88"/>
        <end position="98"/>
    </location>
</feature>
<dbReference type="Proteomes" id="UP001519460">
    <property type="component" value="Unassembled WGS sequence"/>
</dbReference>
<evidence type="ECO:0000256" key="4">
    <source>
        <dbReference type="ARBA" id="ARBA00022729"/>
    </source>
</evidence>
<accession>A0ABD0LJN3</accession>